<reference evidence="1 2" key="1">
    <citation type="journal article" date="2019" name="Nat. Ecol. Evol.">
        <title>Megaphylogeny resolves global patterns of mushroom evolution.</title>
        <authorList>
            <person name="Varga T."/>
            <person name="Krizsan K."/>
            <person name="Foldi C."/>
            <person name="Dima B."/>
            <person name="Sanchez-Garcia M."/>
            <person name="Sanchez-Ramirez S."/>
            <person name="Szollosi G.J."/>
            <person name="Szarkandi J.G."/>
            <person name="Papp V."/>
            <person name="Albert L."/>
            <person name="Andreopoulos W."/>
            <person name="Angelini C."/>
            <person name="Antonin V."/>
            <person name="Barry K.W."/>
            <person name="Bougher N.L."/>
            <person name="Buchanan P."/>
            <person name="Buyck B."/>
            <person name="Bense V."/>
            <person name="Catcheside P."/>
            <person name="Chovatia M."/>
            <person name="Cooper J."/>
            <person name="Damon W."/>
            <person name="Desjardin D."/>
            <person name="Finy P."/>
            <person name="Geml J."/>
            <person name="Haridas S."/>
            <person name="Hughes K."/>
            <person name="Justo A."/>
            <person name="Karasinski D."/>
            <person name="Kautmanova I."/>
            <person name="Kiss B."/>
            <person name="Kocsube S."/>
            <person name="Kotiranta H."/>
            <person name="LaButti K.M."/>
            <person name="Lechner B.E."/>
            <person name="Liimatainen K."/>
            <person name="Lipzen A."/>
            <person name="Lukacs Z."/>
            <person name="Mihaltcheva S."/>
            <person name="Morgado L.N."/>
            <person name="Niskanen T."/>
            <person name="Noordeloos M.E."/>
            <person name="Ohm R.A."/>
            <person name="Ortiz-Santana B."/>
            <person name="Ovrebo C."/>
            <person name="Racz N."/>
            <person name="Riley R."/>
            <person name="Savchenko A."/>
            <person name="Shiryaev A."/>
            <person name="Soop K."/>
            <person name="Spirin V."/>
            <person name="Szebenyi C."/>
            <person name="Tomsovsky M."/>
            <person name="Tulloss R.E."/>
            <person name="Uehling J."/>
            <person name="Grigoriev I.V."/>
            <person name="Vagvolgyi C."/>
            <person name="Papp T."/>
            <person name="Martin F.M."/>
            <person name="Miettinen O."/>
            <person name="Hibbett D.S."/>
            <person name="Nagy L.G."/>
        </authorList>
    </citation>
    <scope>NUCLEOTIDE SEQUENCE [LARGE SCALE GENOMIC DNA]</scope>
    <source>
        <strain evidence="1 2">OMC1185</strain>
    </source>
</reference>
<accession>A0A5C3NA15</accession>
<name>A0A5C3NA15_9AGAM</name>
<dbReference type="Proteomes" id="UP000305948">
    <property type="component" value="Unassembled WGS sequence"/>
</dbReference>
<dbReference type="STRING" id="5364.A0A5C3NA15"/>
<dbReference type="AlphaFoldDB" id="A0A5C3NA15"/>
<dbReference type="SUPFAM" id="SSF52047">
    <property type="entry name" value="RNI-like"/>
    <property type="match status" value="1"/>
</dbReference>
<dbReference type="Gene3D" id="3.80.10.10">
    <property type="entry name" value="Ribonuclease Inhibitor"/>
    <property type="match status" value="1"/>
</dbReference>
<proteinExistence type="predicted"/>
<evidence type="ECO:0000313" key="2">
    <source>
        <dbReference type="Proteomes" id="UP000305948"/>
    </source>
</evidence>
<dbReference type="OrthoDB" id="3222238at2759"/>
<evidence type="ECO:0008006" key="3">
    <source>
        <dbReference type="Google" id="ProtNLM"/>
    </source>
</evidence>
<dbReference type="EMBL" id="ML213506">
    <property type="protein sequence ID" value="TFK54193.1"/>
    <property type="molecule type" value="Genomic_DNA"/>
</dbReference>
<evidence type="ECO:0000313" key="1">
    <source>
        <dbReference type="EMBL" id="TFK54193.1"/>
    </source>
</evidence>
<organism evidence="1 2">
    <name type="scientific">Heliocybe sulcata</name>
    <dbReference type="NCBI Taxonomy" id="5364"/>
    <lineage>
        <taxon>Eukaryota</taxon>
        <taxon>Fungi</taxon>
        <taxon>Dikarya</taxon>
        <taxon>Basidiomycota</taxon>
        <taxon>Agaricomycotina</taxon>
        <taxon>Agaricomycetes</taxon>
        <taxon>Gloeophyllales</taxon>
        <taxon>Gloeophyllaceae</taxon>
        <taxon>Heliocybe</taxon>
    </lineage>
</organism>
<sequence length="533" mass="59183">MHALLGSADILYEIFGQLADEYDAAGGYEVPRRSLHNTMRCSALTCRNFMDPALDALWRNLDSLQPLFRLFECFSPEDGRLLSTQPVGGYELQRYRAYARRVRRLKYNSILGNEDPVGPAACIAVYHALGSPLLPSLRVLVWSVYDGTAVHLSTLVAPTLQIVSINVPFTHREVDGNRNSWIVERGKTRPQAVSGFLYELARTAPDVHSLTLRGVLAGVELDSVSRLRSLKDLAVTGHGQGGVNLAPLPSAVTFKNLLEFSCMKSLTCLCLKVTWIEIPANAKDLEFSSVRAVKLYGRTSKVAAFLALLRRTALRDISVWQIEKDDVPDYPSLFRSLAFPGLRILSVNTNDFVDQNRATTSFKAASLLEPLLGCSELVSVRVVLHEFEAPMIHTTNRDLLSMAQAWPSVTDLTWYVNSTPGMMPTIQGPSAFADHCPSLESLSVTCNVNITFQSSNDIPFSRHPLRRLSLHGTHPDDVLYTAQWVYYLFPFVRDVVSNLGTTGKWNQLQRTVDAFQGVRSAWEKQVVAQAGAP</sequence>
<dbReference type="InterPro" id="IPR032675">
    <property type="entry name" value="LRR_dom_sf"/>
</dbReference>
<protein>
    <recommendedName>
        <fullName evidence="3">F-box domain-containing protein</fullName>
    </recommendedName>
</protein>
<gene>
    <name evidence="1" type="ORF">OE88DRAFT_1805969</name>
</gene>
<keyword evidence="2" id="KW-1185">Reference proteome</keyword>